<gene>
    <name evidence="1" type="ORF">L7E55_01660</name>
</gene>
<dbReference type="Proteomes" id="UP001154312">
    <property type="component" value="Unassembled WGS sequence"/>
</dbReference>
<protein>
    <submittedName>
        <fullName evidence="1">Type I CRISPR-associated protein Cas7</fullName>
    </submittedName>
</protein>
<organism evidence="1 2">
    <name type="scientific">Pelotomaculum isophthalicicum JI</name>
    <dbReference type="NCBI Taxonomy" id="947010"/>
    <lineage>
        <taxon>Bacteria</taxon>
        <taxon>Bacillati</taxon>
        <taxon>Bacillota</taxon>
        <taxon>Clostridia</taxon>
        <taxon>Eubacteriales</taxon>
        <taxon>Desulfotomaculaceae</taxon>
        <taxon>Pelotomaculum</taxon>
    </lineage>
</organism>
<dbReference type="EMBL" id="JAKOAV010000002">
    <property type="protein sequence ID" value="MDF9407073.1"/>
    <property type="molecule type" value="Genomic_DNA"/>
</dbReference>
<dbReference type="InterPro" id="IPR006482">
    <property type="entry name" value="Cas7_Csh2/Csh2"/>
</dbReference>
<sequence>MFLNQNSDFLFGFQASMTNCNGDPDQENKPRMDYETSTLLVSDARRKRDIRDFLKNKGYSVFVDTLADKKVPMDVMFEHVRDYWLANNSQMEKLLNENSYLAEKWKLLYGEAKDNFKDIYHKKNDGIKKKAKKDLNESEKIFLKGLPEFNNLFLTEIIKRSLIDIRLFGSAMAVEGVSRTYTGPVQITWGYSLHPVELVKSNTITSIMNEDSSTFGKKHKLYYALVAHYGTINKYSARLTGMTENDQDLLRKCLVQGLMSNQTDSKQGQEPLFYLEIVYRPDFDGYLGDLRRFLKVGYDEDKPIRKLEDLKVDFNKLTSAVQEMKDKGYVEKMLGWLHPSYIKSNQLINMPEFDPVDLWAPIKARE</sequence>
<dbReference type="GO" id="GO:0043571">
    <property type="term" value="P:maintenance of CRISPR repeat elements"/>
    <property type="evidence" value="ECO:0007669"/>
    <property type="project" value="InterPro"/>
</dbReference>
<accession>A0A9X4H476</accession>
<keyword evidence="2" id="KW-1185">Reference proteome</keyword>
<dbReference type="RefSeq" id="WP_277442243.1">
    <property type="nucleotide sequence ID" value="NZ_JAKOAV010000002.1"/>
</dbReference>
<name>A0A9X4H476_9FIRM</name>
<dbReference type="AlphaFoldDB" id="A0A9X4H476"/>
<evidence type="ECO:0000313" key="1">
    <source>
        <dbReference type="EMBL" id="MDF9407073.1"/>
    </source>
</evidence>
<dbReference type="Pfam" id="PF05107">
    <property type="entry name" value="Cas_Cas7"/>
    <property type="match status" value="1"/>
</dbReference>
<dbReference type="NCBIfam" id="TIGR01595">
    <property type="entry name" value="cas_CT1132"/>
    <property type="match status" value="1"/>
</dbReference>
<comment type="caution">
    <text evidence="1">The sequence shown here is derived from an EMBL/GenBank/DDBJ whole genome shotgun (WGS) entry which is preliminary data.</text>
</comment>
<reference evidence="1" key="1">
    <citation type="submission" date="2022-02" db="EMBL/GenBank/DDBJ databases">
        <authorList>
            <person name="Leng L."/>
        </authorList>
    </citation>
    <scope>NUCLEOTIDE SEQUENCE</scope>
    <source>
        <strain evidence="1">JI</strain>
    </source>
</reference>
<evidence type="ECO:0000313" key="2">
    <source>
        <dbReference type="Proteomes" id="UP001154312"/>
    </source>
</evidence>
<proteinExistence type="predicted"/>